<evidence type="ECO:0000313" key="1">
    <source>
        <dbReference type="EMBL" id="THF81130.1"/>
    </source>
</evidence>
<gene>
    <name evidence="1" type="ORF">E6W99_08230</name>
</gene>
<accession>A0A4S4C201</accession>
<dbReference type="AlphaFoldDB" id="A0A4S4C201"/>
<comment type="caution">
    <text evidence="1">The sequence shown here is derived from an EMBL/GenBank/DDBJ whole genome shotgun (WGS) entry which is preliminary data.</text>
</comment>
<dbReference type="Gene3D" id="2.40.50.100">
    <property type="match status" value="1"/>
</dbReference>
<reference evidence="1 2" key="1">
    <citation type="submission" date="2019-04" db="EMBL/GenBank/DDBJ databases">
        <title>Bacillus sediminilitoris sp. nov., isolated from a tidal flat sediment on the East China Sea.</title>
        <authorList>
            <person name="Wei Y."/>
            <person name="Mao H."/>
            <person name="Fang J."/>
        </authorList>
    </citation>
    <scope>NUCLEOTIDE SEQUENCE [LARGE SCALE GENOMIC DNA]</scope>
    <source>
        <strain evidence="1 2">DSL-17</strain>
    </source>
</reference>
<proteinExistence type="predicted"/>
<dbReference type="RefSeq" id="WP_136352708.1">
    <property type="nucleotide sequence ID" value="NZ_CP046266.1"/>
</dbReference>
<evidence type="ECO:0008006" key="3">
    <source>
        <dbReference type="Google" id="ProtNLM"/>
    </source>
</evidence>
<keyword evidence="2" id="KW-1185">Reference proteome</keyword>
<organism evidence="1 2">
    <name type="scientific">Metabacillus sediminilitoris</name>
    <dbReference type="NCBI Taxonomy" id="2567941"/>
    <lineage>
        <taxon>Bacteria</taxon>
        <taxon>Bacillati</taxon>
        <taxon>Bacillota</taxon>
        <taxon>Bacilli</taxon>
        <taxon>Bacillales</taxon>
        <taxon>Bacillaceae</taxon>
        <taxon>Metabacillus</taxon>
    </lineage>
</organism>
<dbReference type="OrthoDB" id="2639611at2"/>
<name>A0A4S4C201_9BACI</name>
<dbReference type="SUPFAM" id="SSF51230">
    <property type="entry name" value="Single hybrid motif"/>
    <property type="match status" value="1"/>
</dbReference>
<dbReference type="Proteomes" id="UP000310334">
    <property type="component" value="Unassembled WGS sequence"/>
</dbReference>
<dbReference type="InterPro" id="IPR011053">
    <property type="entry name" value="Single_hybrid_motif"/>
</dbReference>
<evidence type="ECO:0000313" key="2">
    <source>
        <dbReference type="Proteomes" id="UP000310334"/>
    </source>
</evidence>
<sequence length="83" mass="9212">MGYYRIIDSLADGIVEEVFIKEGSFVYEWEPLFLIKTPNGAIRKVEQGVSGIISRVNVKPGDNVFSMMTLAVIEEDLLPSGCD</sequence>
<dbReference type="EMBL" id="SSNT01000005">
    <property type="protein sequence ID" value="THF81130.1"/>
    <property type="molecule type" value="Genomic_DNA"/>
</dbReference>
<protein>
    <recommendedName>
        <fullName evidence="3">Lipoyl-binding domain-containing protein</fullName>
    </recommendedName>
</protein>